<organism evidence="7 8">
    <name type="scientific">Novosphingobium soli</name>
    <dbReference type="NCBI Taxonomy" id="574956"/>
    <lineage>
        <taxon>Bacteria</taxon>
        <taxon>Pseudomonadati</taxon>
        <taxon>Pseudomonadota</taxon>
        <taxon>Alphaproteobacteria</taxon>
        <taxon>Sphingomonadales</taxon>
        <taxon>Sphingomonadaceae</taxon>
        <taxon>Novosphingobium</taxon>
    </lineage>
</organism>
<reference evidence="7 8" key="1">
    <citation type="submission" date="2024-09" db="EMBL/GenBank/DDBJ databases">
        <authorList>
            <person name="Sun Q."/>
            <person name="Mori K."/>
        </authorList>
    </citation>
    <scope>NUCLEOTIDE SEQUENCE [LARGE SCALE GENOMIC DNA]</scope>
    <source>
        <strain evidence="7 8">CCM 7706</strain>
    </source>
</reference>
<dbReference type="PRINTS" id="PR00996">
    <property type="entry name" value="CHERMTFRASE"/>
</dbReference>
<dbReference type="RefSeq" id="WP_379485697.1">
    <property type="nucleotide sequence ID" value="NZ_JBHLWK010000001.1"/>
</dbReference>
<proteinExistence type="predicted"/>
<evidence type="ECO:0000313" key="8">
    <source>
        <dbReference type="Proteomes" id="UP001589798"/>
    </source>
</evidence>
<sequence length="284" mass="32318">MTSPPPPLQAAPTPLSSEEIARIGELMYRWTGMVFGENKRYYIERRVAERMKRSGCPTPQAYLAYASVHLAEREALINAFTINETYFYREEHQLAALSRDILPRIIRTRQPGDRIRIWSMPCSTGEEAYSIAIWLLENWALVDAYNVEIVGSDIDTSALARAQEGRFAERSLARLPAAIRASYFDDEEDHHKRIIPDLRESVRFTPANVIDPVTVARLGTFDVILCRNLLIYFDDAARLTAVNTLYDCLAPGGYICLGHSEAMGRISDRFELVRLSDAIVYRRP</sequence>
<dbReference type="SUPFAM" id="SSF47757">
    <property type="entry name" value="Chemotaxis receptor methyltransferase CheR, N-terminal domain"/>
    <property type="match status" value="1"/>
</dbReference>
<dbReference type="PANTHER" id="PTHR24422:SF10">
    <property type="entry name" value="CHEMOTAXIS PROTEIN METHYLTRANSFERASE 2"/>
    <property type="match status" value="1"/>
</dbReference>
<name>A0ABV6CQ25_9SPHN</name>
<dbReference type="EMBL" id="JBHLWK010000001">
    <property type="protein sequence ID" value="MFC0202831.1"/>
    <property type="molecule type" value="Genomic_DNA"/>
</dbReference>
<dbReference type="InterPro" id="IPR036804">
    <property type="entry name" value="CheR_N_sf"/>
</dbReference>
<evidence type="ECO:0000256" key="5">
    <source>
        <dbReference type="ARBA" id="ARBA00022691"/>
    </source>
</evidence>
<comment type="catalytic activity">
    <reaction evidence="1">
        <text>L-glutamyl-[protein] + S-adenosyl-L-methionine = [protein]-L-glutamate 5-O-methyl ester + S-adenosyl-L-homocysteine</text>
        <dbReference type="Rhea" id="RHEA:24452"/>
        <dbReference type="Rhea" id="RHEA-COMP:10208"/>
        <dbReference type="Rhea" id="RHEA-COMP:10311"/>
        <dbReference type="ChEBI" id="CHEBI:29973"/>
        <dbReference type="ChEBI" id="CHEBI:57856"/>
        <dbReference type="ChEBI" id="CHEBI:59789"/>
        <dbReference type="ChEBI" id="CHEBI:82795"/>
        <dbReference type="EC" id="2.1.1.80"/>
    </reaction>
</comment>
<dbReference type="GO" id="GO:0032259">
    <property type="term" value="P:methylation"/>
    <property type="evidence" value="ECO:0007669"/>
    <property type="project" value="UniProtKB-KW"/>
</dbReference>
<protein>
    <recommendedName>
        <fullName evidence="2">protein-glutamate O-methyltransferase</fullName>
        <ecNumber evidence="2">2.1.1.80</ecNumber>
    </recommendedName>
</protein>
<dbReference type="Gene3D" id="1.10.155.10">
    <property type="entry name" value="Chemotaxis receptor methyltransferase CheR, N-terminal domain"/>
    <property type="match status" value="1"/>
</dbReference>
<feature type="domain" description="CheR-type methyltransferase" evidence="6">
    <location>
        <begin position="8"/>
        <end position="284"/>
    </location>
</feature>
<dbReference type="InterPro" id="IPR029063">
    <property type="entry name" value="SAM-dependent_MTases_sf"/>
</dbReference>
<dbReference type="Gene3D" id="3.40.50.150">
    <property type="entry name" value="Vaccinia Virus protein VP39"/>
    <property type="match status" value="1"/>
</dbReference>
<dbReference type="Proteomes" id="UP001589798">
    <property type="component" value="Unassembled WGS sequence"/>
</dbReference>
<dbReference type="GO" id="GO:0008168">
    <property type="term" value="F:methyltransferase activity"/>
    <property type="evidence" value="ECO:0007669"/>
    <property type="project" value="UniProtKB-KW"/>
</dbReference>
<evidence type="ECO:0000313" key="7">
    <source>
        <dbReference type="EMBL" id="MFC0202831.1"/>
    </source>
</evidence>
<evidence type="ECO:0000256" key="4">
    <source>
        <dbReference type="ARBA" id="ARBA00022679"/>
    </source>
</evidence>
<evidence type="ECO:0000256" key="3">
    <source>
        <dbReference type="ARBA" id="ARBA00022603"/>
    </source>
</evidence>
<dbReference type="SUPFAM" id="SSF53335">
    <property type="entry name" value="S-adenosyl-L-methionine-dependent methyltransferases"/>
    <property type="match status" value="1"/>
</dbReference>
<evidence type="ECO:0000256" key="1">
    <source>
        <dbReference type="ARBA" id="ARBA00001541"/>
    </source>
</evidence>
<keyword evidence="3 7" id="KW-0489">Methyltransferase</keyword>
<dbReference type="SMART" id="SM00138">
    <property type="entry name" value="MeTrc"/>
    <property type="match status" value="1"/>
</dbReference>
<dbReference type="Pfam" id="PF03705">
    <property type="entry name" value="CheR_N"/>
    <property type="match status" value="1"/>
</dbReference>
<keyword evidence="8" id="KW-1185">Reference proteome</keyword>
<dbReference type="PANTHER" id="PTHR24422">
    <property type="entry name" value="CHEMOTAXIS PROTEIN METHYLTRANSFERASE"/>
    <property type="match status" value="1"/>
</dbReference>
<keyword evidence="5" id="KW-0949">S-adenosyl-L-methionine</keyword>
<dbReference type="EC" id="2.1.1.80" evidence="2"/>
<evidence type="ECO:0000259" key="6">
    <source>
        <dbReference type="PROSITE" id="PS50123"/>
    </source>
</evidence>
<dbReference type="InterPro" id="IPR022642">
    <property type="entry name" value="CheR_C"/>
</dbReference>
<dbReference type="InterPro" id="IPR050903">
    <property type="entry name" value="Bact_Chemotaxis_MeTrfase"/>
</dbReference>
<comment type="caution">
    <text evidence="7">The sequence shown here is derived from an EMBL/GenBank/DDBJ whole genome shotgun (WGS) entry which is preliminary data.</text>
</comment>
<dbReference type="InterPro" id="IPR000780">
    <property type="entry name" value="CheR_MeTrfase"/>
</dbReference>
<evidence type="ECO:0000256" key="2">
    <source>
        <dbReference type="ARBA" id="ARBA00012534"/>
    </source>
</evidence>
<accession>A0ABV6CQ25</accession>
<dbReference type="PROSITE" id="PS50123">
    <property type="entry name" value="CHER"/>
    <property type="match status" value="1"/>
</dbReference>
<keyword evidence="4" id="KW-0808">Transferase</keyword>
<dbReference type="InterPro" id="IPR022641">
    <property type="entry name" value="CheR_N"/>
</dbReference>
<dbReference type="Pfam" id="PF01739">
    <property type="entry name" value="CheR"/>
    <property type="match status" value="1"/>
</dbReference>
<gene>
    <name evidence="7" type="ORF">ACFFJC_00935</name>
</gene>